<keyword evidence="1" id="KW-0472">Membrane</keyword>
<protein>
    <submittedName>
        <fullName evidence="2">Succinate dehydrogenase / fumarate reductase cytochrome b subunit</fullName>
    </submittedName>
</protein>
<dbReference type="NCBIfam" id="TIGR02046">
    <property type="entry name" value="sdhC_b558_fam"/>
    <property type="match status" value="1"/>
</dbReference>
<dbReference type="Gene3D" id="1.20.1300.10">
    <property type="entry name" value="Fumarate reductase/succinate dehydrogenase, transmembrane subunit"/>
    <property type="match status" value="1"/>
</dbReference>
<feature type="transmembrane region" description="Helical" evidence="1">
    <location>
        <begin position="83"/>
        <end position="107"/>
    </location>
</feature>
<feature type="transmembrane region" description="Helical" evidence="1">
    <location>
        <begin position="128"/>
        <end position="149"/>
    </location>
</feature>
<evidence type="ECO:0000256" key="1">
    <source>
        <dbReference type="SAM" id="Phobius"/>
    </source>
</evidence>
<reference evidence="2 3" key="1">
    <citation type="submission" date="2020-07" db="EMBL/GenBank/DDBJ databases">
        <title>Sequencing the genomes of 1000 actinobacteria strains.</title>
        <authorList>
            <person name="Klenk H.-P."/>
        </authorList>
    </citation>
    <scope>NUCLEOTIDE SEQUENCE [LARGE SCALE GENOMIC DNA]</scope>
    <source>
        <strain evidence="2 3">DSM 42178</strain>
    </source>
</reference>
<keyword evidence="1" id="KW-1133">Transmembrane helix</keyword>
<proteinExistence type="predicted"/>
<organism evidence="2 3">
    <name type="scientific">Allostreptomyces psammosilenae</name>
    <dbReference type="NCBI Taxonomy" id="1892865"/>
    <lineage>
        <taxon>Bacteria</taxon>
        <taxon>Bacillati</taxon>
        <taxon>Actinomycetota</taxon>
        <taxon>Actinomycetes</taxon>
        <taxon>Kitasatosporales</taxon>
        <taxon>Streptomycetaceae</taxon>
        <taxon>Allostreptomyces</taxon>
    </lineage>
</organism>
<gene>
    <name evidence="2" type="ORF">FHU37_000616</name>
</gene>
<dbReference type="SUPFAM" id="SSF81343">
    <property type="entry name" value="Fumarate reductase respiratory complex transmembrane subunits"/>
    <property type="match status" value="1"/>
</dbReference>
<dbReference type="InterPro" id="IPR011138">
    <property type="entry name" value="Cytochrome_b-558"/>
</dbReference>
<accession>A0A852ZMN0</accession>
<dbReference type="GO" id="GO:0016020">
    <property type="term" value="C:membrane"/>
    <property type="evidence" value="ECO:0007669"/>
    <property type="project" value="InterPro"/>
</dbReference>
<feature type="transmembrane region" description="Helical" evidence="1">
    <location>
        <begin position="30"/>
        <end position="52"/>
    </location>
</feature>
<keyword evidence="3" id="KW-1185">Reference proteome</keyword>
<feature type="transmembrane region" description="Helical" evidence="1">
    <location>
        <begin position="214"/>
        <end position="242"/>
    </location>
</feature>
<dbReference type="Proteomes" id="UP000567795">
    <property type="component" value="Unassembled WGS sequence"/>
</dbReference>
<dbReference type="AlphaFoldDB" id="A0A852ZMN0"/>
<name>A0A852ZMN0_9ACTN</name>
<dbReference type="RefSeq" id="WP_312892396.1">
    <property type="nucleotide sequence ID" value="NZ_JACBZD010000001.1"/>
</dbReference>
<keyword evidence="1" id="KW-0812">Transmembrane</keyword>
<comment type="caution">
    <text evidence="2">The sequence shown here is derived from an EMBL/GenBank/DDBJ whole genome shotgun (WGS) entry which is preliminary data.</text>
</comment>
<evidence type="ECO:0000313" key="3">
    <source>
        <dbReference type="Proteomes" id="UP000567795"/>
    </source>
</evidence>
<dbReference type="InterPro" id="IPR034804">
    <property type="entry name" value="SQR/QFR_C/D"/>
</dbReference>
<dbReference type="EMBL" id="JACBZD010000001">
    <property type="protein sequence ID" value="NYI03673.1"/>
    <property type="molecule type" value="Genomic_DNA"/>
</dbReference>
<sequence length="243" mass="26853">MTTTTPRPATQAEQGTTAPRALPRWYRSTVFLKTVMAVTGVMLLLFLTAHMIGNLEVFRGEESFDGYAHWLREIGEPILGHSWFLWILRVVLLAAVLLHIGTATALARRARRARPVRYAHRPPVQGTYAARTMRWGGVIIALFVVYHILDLTAGVLNPVGAPGRPYTNVTADFQLWYVTAVYTVAVLVLGLHLRHGVWSATRTLGRHRPGLERVTSVAATAYAVVMTVGFLSVPFAVAVGWVE</sequence>
<dbReference type="CDD" id="cd03498">
    <property type="entry name" value="SQR_TypeB_2_TM"/>
    <property type="match status" value="1"/>
</dbReference>
<feature type="transmembrane region" description="Helical" evidence="1">
    <location>
        <begin position="175"/>
        <end position="193"/>
    </location>
</feature>
<evidence type="ECO:0000313" key="2">
    <source>
        <dbReference type="EMBL" id="NYI03673.1"/>
    </source>
</evidence>